<evidence type="ECO:0000256" key="6">
    <source>
        <dbReference type="ARBA" id="ARBA00023159"/>
    </source>
</evidence>
<dbReference type="InterPro" id="IPR011006">
    <property type="entry name" value="CheY-like_superfamily"/>
</dbReference>
<keyword evidence="6" id="KW-0010">Activator</keyword>
<dbReference type="SUPFAM" id="SSF52172">
    <property type="entry name" value="CheY-like"/>
    <property type="match status" value="1"/>
</dbReference>
<dbReference type="CDD" id="cd00009">
    <property type="entry name" value="AAA"/>
    <property type="match status" value="1"/>
</dbReference>
<dbReference type="PROSITE" id="PS00688">
    <property type="entry name" value="SIGMA54_INTERACT_3"/>
    <property type="match status" value="1"/>
</dbReference>
<dbReference type="Pfam" id="PF00158">
    <property type="entry name" value="Sigma54_activat"/>
    <property type="match status" value="1"/>
</dbReference>
<keyword evidence="2" id="KW-0067">ATP-binding</keyword>
<evidence type="ECO:0000256" key="4">
    <source>
        <dbReference type="ARBA" id="ARBA00023015"/>
    </source>
</evidence>
<reference evidence="11" key="1">
    <citation type="submission" date="2022-08" db="EMBL/GenBank/DDBJ databases">
        <title>Complete Genome Sequences of 2 Bosea sp. soil isolates.</title>
        <authorList>
            <person name="Alvarez Arevalo M."/>
            <person name="Sterndorff E.B."/>
            <person name="Faurdal D."/>
            <person name="Joergensen T.S."/>
            <person name="Weber T."/>
        </authorList>
    </citation>
    <scope>NUCLEOTIDE SEQUENCE</scope>
    <source>
        <strain evidence="11">NBC_00436</strain>
    </source>
</reference>
<dbReference type="PANTHER" id="PTHR32071">
    <property type="entry name" value="TRANSCRIPTIONAL REGULATORY PROTEIN"/>
    <property type="match status" value="1"/>
</dbReference>
<accession>A0A9E7ZUR7</accession>
<dbReference type="GO" id="GO:0005524">
    <property type="term" value="F:ATP binding"/>
    <property type="evidence" value="ECO:0007669"/>
    <property type="project" value="UniProtKB-KW"/>
</dbReference>
<dbReference type="EMBL" id="CP102774">
    <property type="protein sequence ID" value="UZF86722.1"/>
    <property type="molecule type" value="Genomic_DNA"/>
</dbReference>
<dbReference type="InterPro" id="IPR009057">
    <property type="entry name" value="Homeodomain-like_sf"/>
</dbReference>
<dbReference type="Gene3D" id="3.40.50.300">
    <property type="entry name" value="P-loop containing nucleotide triphosphate hydrolases"/>
    <property type="match status" value="1"/>
</dbReference>
<sequence length="472" mass="50535">MAQSTILIIDDEAGLRESLEETVRDLGYDAATAASGRTGLDRLHSETIDAVLLDLRLGGNMDGLAVLKAIRALPVPPPVTILTAYATAENTIEAIRLGAFDHLTKPIGRAELADNLTRMLALRAMGQTVSAASDDGQIASRFTLVGLSEPMRTVQKAIGLAADSDTTVLVIGETGTGKELVARALHEHSRRKPGPFIAVNCAAIPSDLLESELFGHVKGAFTGAAADRSGAFRDADGGTLFLDEIGDMPPAMQAKILRVLQDKIVTPVGGRSTQVDVRIVAATHRKLPERVAQGLFREDLYYRLNVLTIPLAPLRERLADIVPLAEHFLRLAARPGERPKRMTGTLAAHLLSRPWPGNIRELKNAIDRAVVMARGDTLDVADMGDAGIEPEAAVPPAGWLDGDLPTAVGRLEAEMIRRALLSCAGNRTEAARRLGINRQLLYTKIERYGLDAGEASGSMTGAVRNTDGREID</sequence>
<keyword evidence="5" id="KW-0238">DNA-binding</keyword>
<dbReference type="GO" id="GO:0043565">
    <property type="term" value="F:sequence-specific DNA binding"/>
    <property type="evidence" value="ECO:0007669"/>
    <property type="project" value="InterPro"/>
</dbReference>
<dbReference type="PROSITE" id="PS00676">
    <property type="entry name" value="SIGMA54_INTERACT_2"/>
    <property type="match status" value="1"/>
</dbReference>
<dbReference type="AlphaFoldDB" id="A0A9E7ZUR7"/>
<evidence type="ECO:0000256" key="7">
    <source>
        <dbReference type="ARBA" id="ARBA00023163"/>
    </source>
</evidence>
<dbReference type="SUPFAM" id="SSF52540">
    <property type="entry name" value="P-loop containing nucleoside triphosphate hydrolases"/>
    <property type="match status" value="1"/>
</dbReference>
<proteinExistence type="predicted"/>
<evidence type="ECO:0000259" key="10">
    <source>
        <dbReference type="PROSITE" id="PS50110"/>
    </source>
</evidence>
<dbReference type="SMART" id="SM00448">
    <property type="entry name" value="REC"/>
    <property type="match status" value="1"/>
</dbReference>
<dbReference type="Gene3D" id="1.10.8.60">
    <property type="match status" value="1"/>
</dbReference>
<dbReference type="InterPro" id="IPR025943">
    <property type="entry name" value="Sigma_54_int_dom_ATP-bd_2"/>
</dbReference>
<evidence type="ECO:0000259" key="9">
    <source>
        <dbReference type="PROSITE" id="PS50045"/>
    </source>
</evidence>
<evidence type="ECO:0000256" key="3">
    <source>
        <dbReference type="ARBA" id="ARBA00023012"/>
    </source>
</evidence>
<evidence type="ECO:0000256" key="1">
    <source>
        <dbReference type="ARBA" id="ARBA00022741"/>
    </source>
</evidence>
<keyword evidence="1" id="KW-0547">Nucleotide-binding</keyword>
<name>A0A9E7ZUR7_9HYPH</name>
<dbReference type="PANTHER" id="PTHR32071:SF122">
    <property type="entry name" value="SIGMA FACTOR"/>
    <property type="match status" value="1"/>
</dbReference>
<dbReference type="Pfam" id="PF25601">
    <property type="entry name" value="AAA_lid_14"/>
    <property type="match status" value="1"/>
</dbReference>
<dbReference type="SUPFAM" id="SSF46689">
    <property type="entry name" value="Homeodomain-like"/>
    <property type="match status" value="1"/>
</dbReference>
<dbReference type="InterPro" id="IPR025944">
    <property type="entry name" value="Sigma_54_int_dom_CS"/>
</dbReference>
<dbReference type="InterPro" id="IPR002197">
    <property type="entry name" value="HTH_Fis"/>
</dbReference>
<dbReference type="CDD" id="cd00156">
    <property type="entry name" value="REC"/>
    <property type="match status" value="1"/>
</dbReference>
<keyword evidence="7" id="KW-0804">Transcription</keyword>
<dbReference type="PROSITE" id="PS00675">
    <property type="entry name" value="SIGMA54_INTERACT_1"/>
    <property type="match status" value="1"/>
</dbReference>
<protein>
    <submittedName>
        <fullName evidence="11">Sigma-54 dependent transcriptional regulator</fullName>
    </submittedName>
</protein>
<dbReference type="InterPro" id="IPR058031">
    <property type="entry name" value="AAA_lid_NorR"/>
</dbReference>
<dbReference type="Gene3D" id="1.10.10.60">
    <property type="entry name" value="Homeodomain-like"/>
    <property type="match status" value="1"/>
</dbReference>
<keyword evidence="8" id="KW-0597">Phosphoprotein</keyword>
<dbReference type="Pfam" id="PF00072">
    <property type="entry name" value="Response_reg"/>
    <property type="match status" value="1"/>
</dbReference>
<evidence type="ECO:0000256" key="2">
    <source>
        <dbReference type="ARBA" id="ARBA00022840"/>
    </source>
</evidence>
<feature type="domain" description="Response regulatory" evidence="10">
    <location>
        <begin position="5"/>
        <end position="120"/>
    </location>
</feature>
<dbReference type="PROSITE" id="PS50045">
    <property type="entry name" value="SIGMA54_INTERACT_4"/>
    <property type="match status" value="1"/>
</dbReference>
<feature type="modified residue" description="4-aspartylphosphate" evidence="8">
    <location>
        <position position="54"/>
    </location>
</feature>
<dbReference type="FunFam" id="3.40.50.300:FF:000006">
    <property type="entry name" value="DNA-binding transcriptional regulator NtrC"/>
    <property type="match status" value="1"/>
</dbReference>
<dbReference type="GO" id="GO:0000160">
    <property type="term" value="P:phosphorelay signal transduction system"/>
    <property type="evidence" value="ECO:0007669"/>
    <property type="project" value="UniProtKB-KW"/>
</dbReference>
<dbReference type="InterPro" id="IPR003593">
    <property type="entry name" value="AAA+_ATPase"/>
</dbReference>
<dbReference type="SMART" id="SM00382">
    <property type="entry name" value="AAA"/>
    <property type="match status" value="1"/>
</dbReference>
<dbReference type="PRINTS" id="PR01590">
    <property type="entry name" value="HTHFIS"/>
</dbReference>
<feature type="domain" description="Sigma-54 factor interaction" evidence="9">
    <location>
        <begin position="144"/>
        <end position="371"/>
    </location>
</feature>
<organism evidence="11">
    <name type="scientific">Bosea sp. NBC_00436</name>
    <dbReference type="NCBI Taxonomy" id="2969620"/>
    <lineage>
        <taxon>Bacteria</taxon>
        <taxon>Pseudomonadati</taxon>
        <taxon>Pseudomonadota</taxon>
        <taxon>Alphaproteobacteria</taxon>
        <taxon>Hyphomicrobiales</taxon>
        <taxon>Boseaceae</taxon>
        <taxon>Bosea</taxon>
    </lineage>
</organism>
<gene>
    <name evidence="11" type="ORF">NWE54_23675</name>
</gene>
<dbReference type="InterPro" id="IPR001789">
    <property type="entry name" value="Sig_transdc_resp-reg_receiver"/>
</dbReference>
<evidence type="ECO:0000313" key="11">
    <source>
        <dbReference type="EMBL" id="UZF86722.1"/>
    </source>
</evidence>
<dbReference type="InterPro" id="IPR025662">
    <property type="entry name" value="Sigma_54_int_dom_ATP-bd_1"/>
</dbReference>
<evidence type="ECO:0000256" key="5">
    <source>
        <dbReference type="ARBA" id="ARBA00023125"/>
    </source>
</evidence>
<dbReference type="Pfam" id="PF02954">
    <property type="entry name" value="HTH_8"/>
    <property type="match status" value="1"/>
</dbReference>
<dbReference type="PROSITE" id="PS50110">
    <property type="entry name" value="RESPONSE_REGULATORY"/>
    <property type="match status" value="1"/>
</dbReference>
<dbReference type="Gene3D" id="3.40.50.2300">
    <property type="match status" value="1"/>
</dbReference>
<keyword evidence="3" id="KW-0902">Two-component regulatory system</keyword>
<dbReference type="GO" id="GO:0006355">
    <property type="term" value="P:regulation of DNA-templated transcription"/>
    <property type="evidence" value="ECO:0007669"/>
    <property type="project" value="InterPro"/>
</dbReference>
<dbReference type="InterPro" id="IPR027417">
    <property type="entry name" value="P-loop_NTPase"/>
</dbReference>
<keyword evidence="4" id="KW-0805">Transcription regulation</keyword>
<evidence type="ECO:0000256" key="8">
    <source>
        <dbReference type="PROSITE-ProRule" id="PRU00169"/>
    </source>
</evidence>
<dbReference type="InterPro" id="IPR002078">
    <property type="entry name" value="Sigma_54_int"/>
</dbReference>